<name>A0AAE3QRN7_9BACT</name>
<dbReference type="Proteomes" id="UP001241110">
    <property type="component" value="Unassembled WGS sequence"/>
</dbReference>
<dbReference type="InterPro" id="IPR003594">
    <property type="entry name" value="HATPase_dom"/>
</dbReference>
<evidence type="ECO:0000313" key="6">
    <source>
        <dbReference type="Proteomes" id="UP001241110"/>
    </source>
</evidence>
<dbReference type="InterPro" id="IPR029016">
    <property type="entry name" value="GAF-like_dom_sf"/>
</dbReference>
<keyword evidence="3" id="KW-0812">Transmembrane</keyword>
<reference evidence="5" key="1">
    <citation type="submission" date="2023-05" db="EMBL/GenBank/DDBJ databases">
        <authorList>
            <person name="Zhang X."/>
        </authorList>
    </citation>
    <scope>NUCLEOTIDE SEQUENCE</scope>
    <source>
        <strain evidence="5">YF14B1</strain>
    </source>
</reference>
<evidence type="ECO:0000256" key="1">
    <source>
        <dbReference type="ARBA" id="ARBA00022553"/>
    </source>
</evidence>
<dbReference type="PANTHER" id="PTHR43547">
    <property type="entry name" value="TWO-COMPONENT HISTIDINE KINASE"/>
    <property type="match status" value="1"/>
</dbReference>
<dbReference type="SUPFAM" id="SSF55874">
    <property type="entry name" value="ATPase domain of HSP90 chaperone/DNA topoisomerase II/histidine kinase"/>
    <property type="match status" value="1"/>
</dbReference>
<sequence>MISKEHLFNYLQKRRTLSLLRFIGMLFSIIYIPKIVFSQEPVNMYFSQLNTASGLSQNYVYKIGQDHEGFMWFGTQLGIDMYDGILFKSLKLPGKKLNQLITLIFDDYENQRIIVGTEDATYFLDISERSELFNDPQKIIVNSNLRNLKGVFYKKNSLVLFTENKIISSEDTISFPNIKINNVKSLSEQYFVLATDIGVYLYSLGEKQPTLLERTNNMPVSILEYDSSKNELLLCTQKILSNGYENSVLVYSLKSKTLTRTMFSVRKPYFERFSSLILTKDKNLFVGTENSGLYVVNSSTSNLLLNDDCDNTTNCIANRKILSLFESNDNVIWVGTRGEGINMLSKSKQQFYGNRKLNQQKKSIWTIQPILNSNKIFLGVESEGLWLLDIKNDSLVQINSDYKRLSVYCLNWINNKLYGGTSSGLFRFNKNKKFERILISDLSNKDKVYSFFFDERTKNWWLGIEDGLSKKGKIFILNYKFQVIRKIFLEEKTTFYQIKKFSSFQKESILIAGTNGLIEFELSKNSQINFVYKRLLNKQTMCIHFESNSQTLWLGTAEGLEKLDLRSGKLVNFDRRGLPSDIIYGILEDNNGNFWMSSNHGIYKYNLREDIICTYNRYSVLPSNEFNARAFVKGHISEREIFYFGGLGGILWFYNSDIASKSLGELFYSIKLNYPDDGINEKYLAKIYNKAKVPYNFSFITVTPSVLDFNDFQNNQFRYRVGNEKAWNYIESGKEVNFTLVPAQIKRSLWWDKNTNIYFQFRKSNRRWEIDEREISISVHAKVPIYVRIFLLLLFLYLFWRISNNLNSYSRLKDQSIFKFSTKNYSLLFYLNIAWYGVDSFMKDLIERDNLNKLINNISRFNLEHSNASLFWEQVYKDISQIAPFAEYVAIYLIDFKLWEISTKDIYPKNGYLSEEDRQRWTKEKFYLNDKNILVQIVKGLKIIRIVNRDISFKDDEHTYTDIKSENLDSDLFVSLKQEKFGRVFIPLIQKNSYKHFLLNRDSNRLESERKNSDTPIGLIEIGLIEKNQLSNNRITKIKKDIKRCEGNLQAYLDNVAQIYYPYLLENILLEESKRILRDYFKESPSKGNILNKYFNHILEQFSVNIKPISSVLICLSSLDYKIPELNILKNQVLKFEDINIQILVDKQIDNVNYEEYREIIANVISTKEGFYIDSMSNIRLFLFKDSNIASVLAIPLKSNSVLADEILGVIIFESFLPDYFNDLYKAFFENISKFIADRYLIEKKQKAQNELLSISNFRNIYEQDEFAFQNYVLVKVGNLLSQYFLTTNICIWHKNPSERNFKLIYWNENELLREICVQNNLLEREYIEVSKDIEKGKGIKKTDIIYSKYKEWGFEDCLKISVKVNKNYTSVIYVFSVVIVPFHQDIEYLCAFIGDAITVSFQEKTLDNALTELVKIGTTLLSDSFSSTKESLQAIADVSVKVLQADLVTIFQSQNTEEPIRLKDAVYSGSLFPEGDSKAANPEREANIANIIKKRGTHIIGSEDEYVRLLRLHKKNTQPNFWNTNKIELSVAFRLEYEKQILGVMFFNFKRKIDLREKQNETWNLLEKYVAFVKLIILSQIKITEIRNNLDNLNIDRKNWMKAKDELEKQYSEIERINLELKNTIVDRSYLKLIADIYHIISHETNHLLTDHMNGLGSLRLPTQVTASIEQILLNQLDFVTSTMAIISFDEWEADETFNINEAVSDVVTFFSAKFRRSKNIIFETSLQRGLEKEPITCFKPAFNIILFNIINNAIDAINQKLGNKSVPFQGKIKVRTNVISGKYLITIDDNGCGIDNKIGETIFDYKVTTKRDGNGLGLFFVRSYLNTIFSGGKIRYENLLNTEYRTRFAIEIPLKKW</sequence>
<evidence type="ECO:0000256" key="3">
    <source>
        <dbReference type="SAM" id="Phobius"/>
    </source>
</evidence>
<dbReference type="SMART" id="SM00387">
    <property type="entry name" value="HATPase_c"/>
    <property type="match status" value="1"/>
</dbReference>
<dbReference type="InterPro" id="IPR005467">
    <property type="entry name" value="His_kinase_dom"/>
</dbReference>
<dbReference type="InterPro" id="IPR036322">
    <property type="entry name" value="WD40_repeat_dom_sf"/>
</dbReference>
<keyword evidence="3" id="KW-1133">Transmembrane helix</keyword>
<gene>
    <name evidence="5" type="ORF">QNI16_27230</name>
</gene>
<dbReference type="InterPro" id="IPR015943">
    <property type="entry name" value="WD40/YVTN_repeat-like_dom_sf"/>
</dbReference>
<organism evidence="5 6">
    <name type="scientific">Xanthocytophaga flava</name>
    <dbReference type="NCBI Taxonomy" id="3048013"/>
    <lineage>
        <taxon>Bacteria</taxon>
        <taxon>Pseudomonadati</taxon>
        <taxon>Bacteroidota</taxon>
        <taxon>Cytophagia</taxon>
        <taxon>Cytophagales</taxon>
        <taxon>Rhodocytophagaceae</taxon>
        <taxon>Xanthocytophaga</taxon>
    </lineage>
</organism>
<evidence type="ECO:0000313" key="5">
    <source>
        <dbReference type="EMBL" id="MDJ1484222.1"/>
    </source>
</evidence>
<keyword evidence="3" id="KW-0472">Membrane</keyword>
<dbReference type="InterPro" id="IPR036890">
    <property type="entry name" value="HATPase_C_sf"/>
</dbReference>
<dbReference type="EMBL" id="JASJOS010000014">
    <property type="protein sequence ID" value="MDJ1484222.1"/>
    <property type="molecule type" value="Genomic_DNA"/>
</dbReference>
<dbReference type="Pfam" id="PF02518">
    <property type="entry name" value="HATPase_c"/>
    <property type="match status" value="1"/>
</dbReference>
<dbReference type="Gene3D" id="3.30.565.10">
    <property type="entry name" value="Histidine kinase-like ATPase, C-terminal domain"/>
    <property type="match status" value="1"/>
</dbReference>
<dbReference type="Gene3D" id="2.130.10.10">
    <property type="entry name" value="YVTN repeat-like/Quinoprotein amine dehydrogenase"/>
    <property type="match status" value="3"/>
</dbReference>
<feature type="domain" description="Histidine kinase" evidence="4">
    <location>
        <begin position="1641"/>
        <end position="1858"/>
    </location>
</feature>
<comment type="caution">
    <text evidence="5">The sequence shown here is derived from an EMBL/GenBank/DDBJ whole genome shotgun (WGS) entry which is preliminary data.</text>
</comment>
<dbReference type="SUPFAM" id="SSF101898">
    <property type="entry name" value="NHL repeat"/>
    <property type="match status" value="1"/>
</dbReference>
<protein>
    <submittedName>
        <fullName evidence="5">Two-component regulator propeller domain-containing protein</fullName>
    </submittedName>
</protein>
<dbReference type="InterPro" id="IPR011110">
    <property type="entry name" value="Reg_prop"/>
</dbReference>
<dbReference type="PROSITE" id="PS50109">
    <property type="entry name" value="HIS_KIN"/>
    <property type="match status" value="1"/>
</dbReference>
<dbReference type="Pfam" id="PF07494">
    <property type="entry name" value="Reg_prop"/>
    <property type="match status" value="2"/>
</dbReference>
<proteinExistence type="predicted"/>
<keyword evidence="2" id="KW-0175">Coiled coil</keyword>
<feature type="transmembrane region" description="Helical" evidence="3">
    <location>
        <begin position="20"/>
        <end position="37"/>
    </location>
</feature>
<dbReference type="RefSeq" id="WP_313985247.1">
    <property type="nucleotide sequence ID" value="NZ_JASJOS010000014.1"/>
</dbReference>
<accession>A0AAE3QRN7</accession>
<dbReference type="SUPFAM" id="SSF50978">
    <property type="entry name" value="WD40 repeat-like"/>
    <property type="match status" value="1"/>
</dbReference>
<dbReference type="GO" id="GO:0000155">
    <property type="term" value="F:phosphorelay sensor kinase activity"/>
    <property type="evidence" value="ECO:0007669"/>
    <property type="project" value="TreeGrafter"/>
</dbReference>
<dbReference type="PANTHER" id="PTHR43547:SF2">
    <property type="entry name" value="HYBRID SIGNAL TRANSDUCTION HISTIDINE KINASE C"/>
    <property type="match status" value="1"/>
</dbReference>
<feature type="coiled-coil region" evidence="2">
    <location>
        <begin position="1584"/>
        <end position="1625"/>
    </location>
</feature>
<dbReference type="Gene3D" id="3.30.450.40">
    <property type="match status" value="1"/>
</dbReference>
<keyword evidence="1" id="KW-0597">Phosphoprotein</keyword>
<evidence type="ECO:0000259" key="4">
    <source>
        <dbReference type="PROSITE" id="PS50109"/>
    </source>
</evidence>
<evidence type="ECO:0000256" key="2">
    <source>
        <dbReference type="SAM" id="Coils"/>
    </source>
</evidence>
<dbReference type="SUPFAM" id="SSF55781">
    <property type="entry name" value="GAF domain-like"/>
    <property type="match status" value="1"/>
</dbReference>